<feature type="coiled-coil region" evidence="1">
    <location>
        <begin position="379"/>
        <end position="474"/>
    </location>
</feature>
<dbReference type="InterPro" id="IPR039893">
    <property type="entry name" value="CEP120-like"/>
</dbReference>
<keyword evidence="5" id="KW-1185">Reference proteome</keyword>
<evidence type="ECO:0000313" key="4">
    <source>
        <dbReference type="EMBL" id="KAL3788635.1"/>
    </source>
</evidence>
<dbReference type="EMBL" id="JALLPJ020000557">
    <property type="protein sequence ID" value="KAL3788635.1"/>
    <property type="molecule type" value="Genomic_DNA"/>
</dbReference>
<feature type="coiled-coil region" evidence="1">
    <location>
        <begin position="279"/>
        <end position="345"/>
    </location>
</feature>
<dbReference type="AlphaFoldDB" id="A0ABD3PKC4"/>
<evidence type="ECO:0000259" key="3">
    <source>
        <dbReference type="Pfam" id="PF12416"/>
    </source>
</evidence>
<feature type="compositionally biased region" description="Polar residues" evidence="2">
    <location>
        <begin position="181"/>
        <end position="199"/>
    </location>
</feature>
<feature type="region of interest" description="Disordered" evidence="2">
    <location>
        <begin position="181"/>
        <end position="205"/>
    </location>
</feature>
<evidence type="ECO:0000256" key="1">
    <source>
        <dbReference type="SAM" id="Coils"/>
    </source>
</evidence>
<name>A0ABD3PKC4_9STRA</name>
<reference evidence="4 5" key="1">
    <citation type="submission" date="2024-10" db="EMBL/GenBank/DDBJ databases">
        <title>Updated reference genomes for cyclostephanoid diatoms.</title>
        <authorList>
            <person name="Roberts W.R."/>
            <person name="Alverson A.J."/>
        </authorList>
    </citation>
    <scope>NUCLEOTIDE SEQUENCE [LARGE SCALE GENOMIC DNA]</scope>
    <source>
        <strain evidence="4 5">AJA010-31</strain>
    </source>
</reference>
<feature type="domain" description="DUF3668" evidence="3">
    <location>
        <begin position="32"/>
        <end position="158"/>
    </location>
</feature>
<dbReference type="InterPro" id="IPR022136">
    <property type="entry name" value="DUF3668"/>
</dbReference>
<evidence type="ECO:0000256" key="2">
    <source>
        <dbReference type="SAM" id="MobiDB-lite"/>
    </source>
</evidence>
<comment type="caution">
    <text evidence="4">The sequence shown here is derived from an EMBL/GenBank/DDBJ whole genome shotgun (WGS) entry which is preliminary data.</text>
</comment>
<sequence length="574" mass="65243">MMHAADDQIRVGQGNDVFDLKISIEKFQNQSSVIHNNNPCWLSYRFFGQVLQSEILGASGFTPMVKSFRIRSSIPDLIEYYRDKKNGSLRVHVCTSGQLLGTATVDLLPLLRDVSQNQDFEGAIMNGEYVVHPTANDASTRGKSSPSTAPACLTVTTSLDKDVQHNNILCRLATDQQPSSAKVRLSISSQTDQQDNPNDTRNDCGVLSPIQALHKNQEDEYSKRQKHLDEKECELKAREVQLAKKERQVYESTVALEKKRLEWEQWRHQEEFKWHEKLRNKEAAAMRSIEERASNIEKERLRTLDSSRCEYEKLESRLRSALVEVESKERQLKEVEVSHENEQKRKMAELDLREKLMKEELKHTIEIERAKTSAAMDQAVAVEKSLAAAGKKIQLLEDEIDEIRAKHRSTPEVALMQQLAEVKGQLADSERRIEMIKAEKSDALLEKEHFRANVNKLARALRHEREKAAAKKNNKIGQQQVRLSYDENDNAFVLGGREDEVHKILSDLSNLSKLQSPTKSITVSLKDGCNARQQLTTNAPPVPSPPPPRPNCCPSPVPSMNSSNCRYLLDFDES</sequence>
<dbReference type="PANTHER" id="PTHR21574:SF0">
    <property type="entry name" value="CENTROSOMAL PROTEIN OF 120 KDA"/>
    <property type="match status" value="1"/>
</dbReference>
<organism evidence="4 5">
    <name type="scientific">Cyclotella atomus</name>
    <dbReference type="NCBI Taxonomy" id="382360"/>
    <lineage>
        <taxon>Eukaryota</taxon>
        <taxon>Sar</taxon>
        <taxon>Stramenopiles</taxon>
        <taxon>Ochrophyta</taxon>
        <taxon>Bacillariophyta</taxon>
        <taxon>Coscinodiscophyceae</taxon>
        <taxon>Thalassiosirophycidae</taxon>
        <taxon>Stephanodiscales</taxon>
        <taxon>Stephanodiscaceae</taxon>
        <taxon>Cyclotella</taxon>
    </lineage>
</organism>
<dbReference type="Pfam" id="PF12416">
    <property type="entry name" value="DUF3668"/>
    <property type="match status" value="1"/>
</dbReference>
<keyword evidence="1" id="KW-0175">Coiled coil</keyword>
<proteinExistence type="predicted"/>
<protein>
    <recommendedName>
        <fullName evidence="3">DUF3668 domain-containing protein</fullName>
    </recommendedName>
</protein>
<gene>
    <name evidence="4" type="ORF">ACHAWO_011851</name>
</gene>
<accession>A0ABD3PKC4</accession>
<feature type="region of interest" description="Disordered" evidence="2">
    <location>
        <begin position="534"/>
        <end position="560"/>
    </location>
</feature>
<dbReference type="Proteomes" id="UP001530400">
    <property type="component" value="Unassembled WGS sequence"/>
</dbReference>
<evidence type="ECO:0000313" key="5">
    <source>
        <dbReference type="Proteomes" id="UP001530400"/>
    </source>
</evidence>
<dbReference type="PANTHER" id="PTHR21574">
    <property type="entry name" value="CENTROSOMAL PROTEIN OF 120 KDA"/>
    <property type="match status" value="1"/>
</dbReference>
<feature type="compositionally biased region" description="Pro residues" evidence="2">
    <location>
        <begin position="540"/>
        <end position="557"/>
    </location>
</feature>